<evidence type="ECO:0000256" key="1">
    <source>
        <dbReference type="ARBA" id="ARBA00022729"/>
    </source>
</evidence>
<name>A0ABV8MVE2_9NEIS</name>
<evidence type="ECO:0000313" key="4">
    <source>
        <dbReference type="Proteomes" id="UP001595791"/>
    </source>
</evidence>
<dbReference type="EMBL" id="JBHSBU010000001">
    <property type="protein sequence ID" value="MFC4160810.1"/>
    <property type="molecule type" value="Genomic_DNA"/>
</dbReference>
<protein>
    <submittedName>
        <fullName evidence="3">Substrate-binding periplasmic protein</fullName>
    </submittedName>
</protein>
<evidence type="ECO:0000259" key="2">
    <source>
        <dbReference type="Pfam" id="PF00497"/>
    </source>
</evidence>
<sequence length="245" mass="28181">MVRWIVALCCCIATWAGEPLRIAYFDSFPPYSFREHGEMRGVLIELLDEALGRRMGVPLRHEGYAWLRAQALVREGHADALFTMVTAERLSYAEASTESPLSLTMTLFTYRGHPRWDEMEKVRTPDQLASFRVASYYGNGWAKTRLANIVLDWRPTDREVLRLIAMKRYDLTVISPEIAYRLLSDMNLSGEVVQVGEPLERVIFHLLISRRSPYLPELTRFDEAVRAMRRDGTLARILEKWGVGG</sequence>
<dbReference type="Gene3D" id="3.40.190.10">
    <property type="entry name" value="Periplasmic binding protein-like II"/>
    <property type="match status" value="2"/>
</dbReference>
<accession>A0ABV8MVE2</accession>
<keyword evidence="4" id="KW-1185">Reference proteome</keyword>
<dbReference type="PANTHER" id="PTHR35936:SF25">
    <property type="entry name" value="ABC TRANSPORTER SUBSTRATE-BINDING PROTEIN"/>
    <property type="match status" value="1"/>
</dbReference>
<dbReference type="RefSeq" id="WP_378166042.1">
    <property type="nucleotide sequence ID" value="NZ_JBHSBU010000001.1"/>
</dbReference>
<dbReference type="Pfam" id="PF00497">
    <property type="entry name" value="SBP_bac_3"/>
    <property type="match status" value="1"/>
</dbReference>
<feature type="domain" description="Solute-binding protein family 3/N-terminal" evidence="2">
    <location>
        <begin position="20"/>
        <end position="242"/>
    </location>
</feature>
<gene>
    <name evidence="3" type="ORF">ACFOW7_15825</name>
</gene>
<reference evidence="4" key="1">
    <citation type="journal article" date="2019" name="Int. J. Syst. Evol. Microbiol.">
        <title>The Global Catalogue of Microorganisms (GCM) 10K type strain sequencing project: providing services to taxonomists for standard genome sequencing and annotation.</title>
        <authorList>
            <consortium name="The Broad Institute Genomics Platform"/>
            <consortium name="The Broad Institute Genome Sequencing Center for Infectious Disease"/>
            <person name="Wu L."/>
            <person name="Ma J."/>
        </authorList>
    </citation>
    <scope>NUCLEOTIDE SEQUENCE [LARGE SCALE GENOMIC DNA]</scope>
    <source>
        <strain evidence="4">LMG 29894</strain>
    </source>
</reference>
<dbReference type="PANTHER" id="PTHR35936">
    <property type="entry name" value="MEMBRANE-BOUND LYTIC MUREIN TRANSGLYCOSYLASE F"/>
    <property type="match status" value="1"/>
</dbReference>
<keyword evidence="1" id="KW-0732">Signal</keyword>
<organism evidence="3 4">
    <name type="scientific">Chitinimonas lacunae</name>
    <dbReference type="NCBI Taxonomy" id="1963018"/>
    <lineage>
        <taxon>Bacteria</taxon>
        <taxon>Pseudomonadati</taxon>
        <taxon>Pseudomonadota</taxon>
        <taxon>Betaproteobacteria</taxon>
        <taxon>Neisseriales</taxon>
        <taxon>Chitinibacteraceae</taxon>
        <taxon>Chitinimonas</taxon>
    </lineage>
</organism>
<evidence type="ECO:0000313" key="3">
    <source>
        <dbReference type="EMBL" id="MFC4160810.1"/>
    </source>
</evidence>
<proteinExistence type="predicted"/>
<dbReference type="Proteomes" id="UP001595791">
    <property type="component" value="Unassembled WGS sequence"/>
</dbReference>
<comment type="caution">
    <text evidence="3">The sequence shown here is derived from an EMBL/GenBank/DDBJ whole genome shotgun (WGS) entry which is preliminary data.</text>
</comment>
<dbReference type="InterPro" id="IPR001638">
    <property type="entry name" value="Solute-binding_3/MltF_N"/>
</dbReference>
<dbReference type="SUPFAM" id="SSF53850">
    <property type="entry name" value="Periplasmic binding protein-like II"/>
    <property type="match status" value="1"/>
</dbReference>